<evidence type="ECO:0000313" key="4">
    <source>
        <dbReference type="Proteomes" id="UP001249851"/>
    </source>
</evidence>
<dbReference type="Gene3D" id="1.10.8.430">
    <property type="entry name" value="Helical domain of apoptotic protease-activating factors"/>
    <property type="match status" value="1"/>
</dbReference>
<dbReference type="PANTHER" id="PTHR47691:SF3">
    <property type="entry name" value="HTH-TYPE TRANSCRIPTIONAL REGULATOR RV0890C-RELATED"/>
    <property type="match status" value="1"/>
</dbReference>
<dbReference type="Pfam" id="PF13424">
    <property type="entry name" value="TPR_12"/>
    <property type="match status" value="1"/>
</dbReference>
<dbReference type="EMBL" id="JARQWQ010000046">
    <property type="protein sequence ID" value="KAK2558039.1"/>
    <property type="molecule type" value="Genomic_DNA"/>
</dbReference>
<dbReference type="SUPFAM" id="SSF52540">
    <property type="entry name" value="P-loop containing nucleoside triphosphate hydrolases"/>
    <property type="match status" value="1"/>
</dbReference>
<dbReference type="Proteomes" id="UP001249851">
    <property type="component" value="Unassembled WGS sequence"/>
</dbReference>
<dbReference type="PANTHER" id="PTHR47691">
    <property type="entry name" value="REGULATOR-RELATED"/>
    <property type="match status" value="1"/>
</dbReference>
<dbReference type="Gene3D" id="1.25.40.10">
    <property type="entry name" value="Tetratricopeptide repeat domain"/>
    <property type="match status" value="1"/>
</dbReference>
<name>A0AAD9QB96_ACRCE</name>
<feature type="domain" description="DZIP3-like HEPN" evidence="2">
    <location>
        <begin position="41"/>
        <end position="180"/>
    </location>
</feature>
<dbReference type="InterPro" id="IPR011990">
    <property type="entry name" value="TPR-like_helical_dom_sf"/>
</dbReference>
<feature type="domain" description="ORC1/DEAH AAA+ ATPase" evidence="1">
    <location>
        <begin position="239"/>
        <end position="355"/>
    </location>
</feature>
<dbReference type="Gene3D" id="3.40.50.300">
    <property type="entry name" value="P-loop containing nucleotide triphosphate hydrolases"/>
    <property type="match status" value="1"/>
</dbReference>
<dbReference type="Pfam" id="PF13401">
    <property type="entry name" value="AAA_22"/>
    <property type="match status" value="1"/>
</dbReference>
<sequence length="950" mass="108293">MASFACSSPLPSGGNGLKLVRLLINEGTNILKQFLLFSINPETLEIFLKRNLPKLTQLKSKGIIHVDQWERLFPSSRNPSNIDKFDITLLHLLIRELTKLPTPAKGWHKLPEKSDESIEANIARVKCLRNELAHMASTGIPDSEFEEKWNQMSSSLEGIVLYIHQQKIHGLKNDPVDDNNRSTLEGHIQEWLKLQQEESELIFELSSCLPDQMPEGSVYGRSEEISLVKDYVQSRKVAVMMITGGPGFGKTTVAKKSAEKLKEYGQTVLFCSLLRKKTFNEVATEMIHSCRKMPGQLPENPESWLKNWSKQIKGQFTVLVLDNADGIIESEDDRALFLDTLSAMRRLSDNSLTFVITSRTSGFQDLQTWKEVKLRPLSREDARSILNSCVNNEDGKIQLQSSDLDAVAKLCGYVPLALSIVGPLLSDYPKEVLIENLEKEPMDILEGNSESFRKAIANSFDFLKKAEQDALVALSVFPGSFDCKAAKAILQEYSGSLLIPTLRSLKIRSLVEQAGRFRYEMHPLVRAFAKKIGETKCPQALQNRKQLACVHFLSRLEENAQLLYWGKDTCKASIESLAEDRHNYEFFLQFFPQEVADHEISTCQPFLENFAQTCMYLEKCIAPNSYIQFLELLLGCKSFEPQTHPVLRVELLCLLGQEMRRVGKKPRYGANLEEAREIVAAHPQQFKTKPFSHVFYLHSLARFVSERNKFSDKEPKTLYDKALKICKTKIPNHPETAVNLIFSGRNAKRRKKPKEAMEKLEKALPMLSNLLGDHFMTALCLKDLADLFLFIEDTDPEGLEKALNYYRKAMDVMEKLGTRNQKESILTMKNYGICHEKKGNFEEAEKMLKEAEITCDSEIEGDHTWKVTVKNQLALFYHNVATKQENEGHVREDLLSKMEESLKGGLGMCYRLNKGKKKIDHLPNKESILAILKKYPKRFPKELYLPDEPV</sequence>
<dbReference type="InterPro" id="IPR027417">
    <property type="entry name" value="P-loop_NTPase"/>
</dbReference>
<evidence type="ECO:0000259" key="1">
    <source>
        <dbReference type="Pfam" id="PF13401"/>
    </source>
</evidence>
<dbReference type="InterPro" id="IPR041249">
    <property type="entry name" value="HEPN_DZIP3"/>
</dbReference>
<dbReference type="InterPro" id="IPR049945">
    <property type="entry name" value="AAA_22"/>
</dbReference>
<gene>
    <name evidence="3" type="ORF">P5673_019607</name>
</gene>
<dbReference type="SUPFAM" id="SSF48452">
    <property type="entry name" value="TPR-like"/>
    <property type="match status" value="1"/>
</dbReference>
<dbReference type="GO" id="GO:0043531">
    <property type="term" value="F:ADP binding"/>
    <property type="evidence" value="ECO:0007669"/>
    <property type="project" value="InterPro"/>
</dbReference>
<accession>A0AAD9QB96</accession>
<dbReference type="PRINTS" id="PR00364">
    <property type="entry name" value="DISEASERSIST"/>
</dbReference>
<evidence type="ECO:0000259" key="2">
    <source>
        <dbReference type="Pfam" id="PF18738"/>
    </source>
</evidence>
<comment type="caution">
    <text evidence="3">The sequence shown here is derived from an EMBL/GenBank/DDBJ whole genome shotgun (WGS) entry which is preliminary data.</text>
</comment>
<proteinExistence type="predicted"/>
<protein>
    <submittedName>
        <fullName evidence="3">E3 ubiquitin-protein ligase DZIP3</fullName>
    </submittedName>
</protein>
<dbReference type="AlphaFoldDB" id="A0AAD9QB96"/>
<organism evidence="3 4">
    <name type="scientific">Acropora cervicornis</name>
    <name type="common">Staghorn coral</name>
    <dbReference type="NCBI Taxonomy" id="6130"/>
    <lineage>
        <taxon>Eukaryota</taxon>
        <taxon>Metazoa</taxon>
        <taxon>Cnidaria</taxon>
        <taxon>Anthozoa</taxon>
        <taxon>Hexacorallia</taxon>
        <taxon>Scleractinia</taxon>
        <taxon>Astrocoeniina</taxon>
        <taxon>Acroporidae</taxon>
        <taxon>Acropora</taxon>
    </lineage>
</organism>
<evidence type="ECO:0000313" key="3">
    <source>
        <dbReference type="EMBL" id="KAK2558039.1"/>
    </source>
</evidence>
<dbReference type="Pfam" id="PF18738">
    <property type="entry name" value="HEPN_DZIP3"/>
    <property type="match status" value="1"/>
</dbReference>
<reference evidence="3" key="1">
    <citation type="journal article" date="2023" name="G3 (Bethesda)">
        <title>Whole genome assembly and annotation of the endangered Caribbean coral Acropora cervicornis.</title>
        <authorList>
            <person name="Selwyn J.D."/>
            <person name="Vollmer S.V."/>
        </authorList>
    </citation>
    <scope>NUCLEOTIDE SEQUENCE</scope>
    <source>
        <strain evidence="3">K2</strain>
    </source>
</reference>
<dbReference type="CDD" id="cd00009">
    <property type="entry name" value="AAA"/>
    <property type="match status" value="1"/>
</dbReference>
<keyword evidence="4" id="KW-1185">Reference proteome</keyword>
<reference evidence="3" key="2">
    <citation type="journal article" date="2023" name="Science">
        <title>Genomic signatures of disease resistance in endangered staghorn corals.</title>
        <authorList>
            <person name="Vollmer S.V."/>
            <person name="Selwyn J.D."/>
            <person name="Despard B.A."/>
            <person name="Roesel C.L."/>
        </authorList>
    </citation>
    <scope>NUCLEOTIDE SEQUENCE</scope>
    <source>
        <strain evidence="3">K2</strain>
    </source>
</reference>
<dbReference type="InterPro" id="IPR042197">
    <property type="entry name" value="Apaf_helical"/>
</dbReference>